<gene>
    <name evidence="2" type="ORF">GCM10011575_47720</name>
</gene>
<protein>
    <submittedName>
        <fullName evidence="2">Uncharacterized protein</fullName>
    </submittedName>
</protein>
<feature type="region of interest" description="Disordered" evidence="1">
    <location>
        <begin position="189"/>
        <end position="209"/>
    </location>
</feature>
<dbReference type="InterPro" id="IPR027417">
    <property type="entry name" value="P-loop_NTPase"/>
</dbReference>
<dbReference type="AlphaFoldDB" id="A0A917SJX7"/>
<accession>A0A917SJX7</accession>
<evidence type="ECO:0000313" key="2">
    <source>
        <dbReference type="EMBL" id="GGL83904.1"/>
    </source>
</evidence>
<organism evidence="2 3">
    <name type="scientific">Microlunatus endophyticus</name>
    <dbReference type="NCBI Taxonomy" id="1716077"/>
    <lineage>
        <taxon>Bacteria</taxon>
        <taxon>Bacillati</taxon>
        <taxon>Actinomycetota</taxon>
        <taxon>Actinomycetes</taxon>
        <taxon>Propionibacteriales</taxon>
        <taxon>Propionibacteriaceae</taxon>
        <taxon>Microlunatus</taxon>
    </lineage>
</organism>
<name>A0A917SJX7_9ACTN</name>
<reference evidence="2" key="2">
    <citation type="submission" date="2020-09" db="EMBL/GenBank/DDBJ databases">
        <authorList>
            <person name="Sun Q."/>
            <person name="Zhou Y."/>
        </authorList>
    </citation>
    <scope>NUCLEOTIDE SEQUENCE</scope>
    <source>
        <strain evidence="2">CGMCC 4.7306</strain>
    </source>
</reference>
<comment type="caution">
    <text evidence="2">The sequence shown here is derived from an EMBL/GenBank/DDBJ whole genome shotgun (WGS) entry which is preliminary data.</text>
</comment>
<proteinExistence type="predicted"/>
<evidence type="ECO:0000256" key="1">
    <source>
        <dbReference type="SAM" id="MobiDB-lite"/>
    </source>
</evidence>
<evidence type="ECO:0000313" key="3">
    <source>
        <dbReference type="Proteomes" id="UP000613840"/>
    </source>
</evidence>
<dbReference type="EMBL" id="BMMZ01000022">
    <property type="protein sequence ID" value="GGL83904.1"/>
    <property type="molecule type" value="Genomic_DNA"/>
</dbReference>
<reference evidence="2" key="1">
    <citation type="journal article" date="2014" name="Int. J. Syst. Evol. Microbiol.">
        <title>Complete genome sequence of Corynebacterium casei LMG S-19264T (=DSM 44701T), isolated from a smear-ripened cheese.</title>
        <authorList>
            <consortium name="US DOE Joint Genome Institute (JGI-PGF)"/>
            <person name="Walter F."/>
            <person name="Albersmeier A."/>
            <person name="Kalinowski J."/>
            <person name="Ruckert C."/>
        </authorList>
    </citation>
    <scope>NUCLEOTIDE SEQUENCE</scope>
    <source>
        <strain evidence="2">CGMCC 4.7306</strain>
    </source>
</reference>
<sequence length="209" mass="22828">MNLDDMINNQTISPAGADILRTIADTRQSFLVHALPQHAGKTTTVQAILAEVPPSVPCQEFFGTEHEFATLATAQRHGYLLVAEIGHHGRPGYLAGPEVPPVFDLISRGYALASSLHADTVDQVYEVLATNGVPKSVAARVPYLIKVRMLRNTAGTHVRRVVDEIHEITTSSDGSPSASLLYRWDGETSNGQTSWSQEPEHTHQAPHHR</sequence>
<keyword evidence="3" id="KW-1185">Reference proteome</keyword>
<dbReference type="Gene3D" id="3.40.50.300">
    <property type="entry name" value="P-loop containing nucleotide triphosphate hydrolases"/>
    <property type="match status" value="2"/>
</dbReference>
<dbReference type="Proteomes" id="UP000613840">
    <property type="component" value="Unassembled WGS sequence"/>
</dbReference>